<dbReference type="InterPro" id="IPR005240">
    <property type="entry name" value="DUF389"/>
</dbReference>
<feature type="transmembrane region" description="Helical" evidence="1">
    <location>
        <begin position="151"/>
        <end position="175"/>
    </location>
</feature>
<feature type="transmembrane region" description="Helical" evidence="1">
    <location>
        <begin position="319"/>
        <end position="337"/>
    </location>
</feature>
<dbReference type="PANTHER" id="PTHR20992:SF9">
    <property type="entry name" value="AT15442P-RELATED"/>
    <property type="match status" value="1"/>
</dbReference>
<dbReference type="PANTHER" id="PTHR20992">
    <property type="entry name" value="AT15442P-RELATED"/>
    <property type="match status" value="1"/>
</dbReference>
<feature type="transmembrane region" description="Helical" evidence="1">
    <location>
        <begin position="274"/>
        <end position="298"/>
    </location>
</feature>
<dbReference type="Pfam" id="PF04087">
    <property type="entry name" value="DUF389"/>
    <property type="match status" value="1"/>
</dbReference>
<proteinExistence type="predicted"/>
<evidence type="ECO:0000313" key="3">
    <source>
        <dbReference type="Proteomes" id="UP000254808"/>
    </source>
</evidence>
<accession>A0A345UNR2</accession>
<dbReference type="AlphaFoldDB" id="A0A345UNR2"/>
<name>A0A345UNR2_9BACT</name>
<organism evidence="2 3">
    <name type="scientific">Cyclonatronum proteinivorum</name>
    <dbReference type="NCBI Taxonomy" id="1457365"/>
    <lineage>
        <taxon>Bacteria</taxon>
        <taxon>Pseudomonadati</taxon>
        <taxon>Balneolota</taxon>
        <taxon>Balneolia</taxon>
        <taxon>Balneolales</taxon>
        <taxon>Cyclonatronaceae</taxon>
        <taxon>Cyclonatronum</taxon>
    </lineage>
</organism>
<feature type="transmembrane region" description="Helical" evidence="1">
    <location>
        <begin position="187"/>
        <end position="208"/>
    </location>
</feature>
<dbReference type="Proteomes" id="UP000254808">
    <property type="component" value="Chromosome"/>
</dbReference>
<sequence>MALRLIQIYTPAEKPDLHKQLDLENIIEMWVTEQQDGSKHVRVLCEVEYSESLMQQVSESGENYDGFRVILLSAEATIPKAEVEESTDDTPAIRPSGYPAVGEGEKVHRISIVEMYEDVKEMIDLSWVYVTLTAMSTLVAATGMLRDNPAIVIGAMVIAPLLGPNVGLSLATTLGDQNLLKQSLKSLLTGFSLAFLLSVGLGLFLPVNAEVPELLSRTEVSFADIALGIAAGVAGVLSFTRGISAAVIGVMVAVALLPPLVATGLYLGTGETELALGAALLMFTYVVCFNLAGIITLLAQGVTPKTWREKREQTRFSPYAIIVWVILLLIMGAIIYFR</sequence>
<evidence type="ECO:0000256" key="1">
    <source>
        <dbReference type="SAM" id="Phobius"/>
    </source>
</evidence>
<dbReference type="RefSeq" id="WP_114985242.1">
    <property type="nucleotide sequence ID" value="NZ_CP027806.1"/>
</dbReference>
<evidence type="ECO:0000313" key="2">
    <source>
        <dbReference type="EMBL" id="AXJ02114.1"/>
    </source>
</evidence>
<dbReference type="OrthoDB" id="9790659at2"/>
<dbReference type="EMBL" id="CP027806">
    <property type="protein sequence ID" value="AXJ02114.1"/>
    <property type="molecule type" value="Genomic_DNA"/>
</dbReference>
<protein>
    <submittedName>
        <fullName evidence="2">TIGR00341 family protein</fullName>
    </submittedName>
</protein>
<keyword evidence="1" id="KW-0472">Membrane</keyword>
<keyword evidence="3" id="KW-1185">Reference proteome</keyword>
<feature type="transmembrane region" description="Helical" evidence="1">
    <location>
        <begin position="125"/>
        <end position="145"/>
    </location>
</feature>
<feature type="transmembrane region" description="Helical" evidence="1">
    <location>
        <begin position="220"/>
        <end position="239"/>
    </location>
</feature>
<reference evidence="2 3" key="1">
    <citation type="submission" date="2018-03" db="EMBL/GenBank/DDBJ databases">
        <title>Phenotypic and genomic properties of Cyclonatronum proteinivorum gen. nov., sp. nov., a haloalkaliphilic bacteroidete from soda lakes possessing Na+-translocating rhodopsin.</title>
        <authorList>
            <person name="Toshchakov S.V."/>
            <person name="Korzhenkov A."/>
            <person name="Samarov N.I."/>
            <person name="Kublanov I.V."/>
            <person name="Muntyan M.S."/>
            <person name="Sorokin D.Y."/>
        </authorList>
    </citation>
    <scope>NUCLEOTIDE SEQUENCE [LARGE SCALE GENOMIC DNA]</scope>
    <source>
        <strain evidence="2 3">Omega</strain>
    </source>
</reference>
<gene>
    <name evidence="2" type="ORF">CYPRO_2876</name>
</gene>
<keyword evidence="1" id="KW-0812">Transmembrane</keyword>
<dbReference type="NCBIfam" id="TIGR00341">
    <property type="entry name" value="TIGR00341 family protein"/>
    <property type="match status" value="1"/>
</dbReference>
<dbReference type="KEGG" id="cprv:CYPRO_2876"/>
<feature type="transmembrane region" description="Helical" evidence="1">
    <location>
        <begin position="246"/>
        <end position="268"/>
    </location>
</feature>
<keyword evidence="1" id="KW-1133">Transmembrane helix</keyword>